<dbReference type="PANTHER" id="PTHR32282">
    <property type="entry name" value="BINDING PROTEIN TRANSPEPTIDASE, PUTATIVE-RELATED"/>
    <property type="match status" value="1"/>
</dbReference>
<reference evidence="12" key="1">
    <citation type="submission" date="2023-07" db="EMBL/GenBank/DDBJ databases">
        <title>Novel species in the genus Lipingzhangella isolated from Sambhar Salt Lake.</title>
        <authorList>
            <person name="Jiya N."/>
            <person name="Kajale S."/>
            <person name="Sharma A."/>
        </authorList>
    </citation>
    <scope>NUCLEOTIDE SEQUENCE [LARGE SCALE GENOMIC DNA]</scope>
    <source>
        <strain evidence="12">LS1_29</strain>
    </source>
</reference>
<keyword evidence="2" id="KW-0645">Protease</keyword>
<dbReference type="Gene3D" id="3.30.10.20">
    <property type="match status" value="1"/>
</dbReference>
<dbReference type="Gene3D" id="3.40.710.10">
    <property type="entry name" value="DD-peptidase/beta-lactamase superfamily"/>
    <property type="match status" value="1"/>
</dbReference>
<dbReference type="InterPro" id="IPR050396">
    <property type="entry name" value="Glycosyltr_51/Transpeptidase"/>
</dbReference>
<evidence type="ECO:0000256" key="6">
    <source>
        <dbReference type="ARBA" id="ARBA00023268"/>
    </source>
</evidence>
<feature type="region of interest" description="Disordered" evidence="9">
    <location>
        <begin position="624"/>
        <end position="653"/>
    </location>
</feature>
<dbReference type="Pfam" id="PF00905">
    <property type="entry name" value="Transpeptidase"/>
    <property type="match status" value="1"/>
</dbReference>
<keyword evidence="1" id="KW-0121">Carboxypeptidase</keyword>
<evidence type="ECO:0000256" key="9">
    <source>
        <dbReference type="SAM" id="MobiDB-lite"/>
    </source>
</evidence>
<keyword evidence="12" id="KW-1185">Reference proteome</keyword>
<dbReference type="Pfam" id="PF00912">
    <property type="entry name" value="Transgly"/>
    <property type="match status" value="1"/>
</dbReference>
<dbReference type="InterPro" id="IPR005543">
    <property type="entry name" value="PASTA_dom"/>
</dbReference>
<dbReference type="InterPro" id="IPR023346">
    <property type="entry name" value="Lysozyme-like_dom_sf"/>
</dbReference>
<dbReference type="InterPro" id="IPR001264">
    <property type="entry name" value="Glyco_trans_51"/>
</dbReference>
<name>A0ABU2H4S9_9ACTN</name>
<evidence type="ECO:0000313" key="11">
    <source>
        <dbReference type="EMBL" id="MDS1270002.1"/>
    </source>
</evidence>
<evidence type="ECO:0000313" key="12">
    <source>
        <dbReference type="Proteomes" id="UP001250214"/>
    </source>
</evidence>
<evidence type="ECO:0000259" key="10">
    <source>
        <dbReference type="PROSITE" id="PS51178"/>
    </source>
</evidence>
<evidence type="ECO:0000256" key="3">
    <source>
        <dbReference type="ARBA" id="ARBA00022676"/>
    </source>
</evidence>
<keyword evidence="3" id="KW-0328">Glycosyltransferase</keyword>
<dbReference type="RefSeq" id="WP_310912074.1">
    <property type="nucleotide sequence ID" value="NZ_JAVLVT010000003.1"/>
</dbReference>
<dbReference type="InterPro" id="IPR036950">
    <property type="entry name" value="PBP_transglycosylase"/>
</dbReference>
<dbReference type="SUPFAM" id="SSF56601">
    <property type="entry name" value="beta-lactamase/transpeptidase-like"/>
    <property type="match status" value="1"/>
</dbReference>
<sequence length="734" mass="78628">MPADLETPPPPERSTMLDTEGGVIADIYDQNRELIDLEDMAPIAQDAMIAIEDNRFYEHGGFDFQGTFRAALRTLQGQTEGGSSITQQYVKNILIESAESQEELEAAREETLDRKIRELRYAASLEQDMTKDEILEGYLNIAYFGDGAYGLESAAQHYFGVSADELDLSQSSLLAGIVRYPYQYNPRTNPEQAMDRRQTVLNGMVDAEMITEEEADEVRAEEELDLDVSEPDNGCMPATAPFFCDYIVREIEQNEEFGEDAAERARWLRTAGLEIHTTLHPDMQQAAQDAVDSWVPRDNESRKVAAQVLIEPGTGEIRAMAQSRDYGPDESNLGETSINFMADYDHGGSTGFQPGSTFKPITLAAALDQGMGFGTSYDSPGSTTVSGQVNCNGGRLPSWTMSNAGDSDAGRLDMVGGTQQSSNTYFAQLQADVGLCETIEMAETLGLQRGDGTSFDNPNTQANNSFTLGSEEISPMGLANAYATFASGGELCEPLPFTRIEDNQSDTTIELESDCEQVIDSDVADGVSYLLQQTFSGGTADGLEIGRPAAGKTGTTDGGAAAWFAGYTPNLAGTVFVGDPRGPQNYPLRNITLGGRHYSFVYGATIPGPIWQETFQESVQHIPNEDFPAAPSQYRSGGGNATQASQQSGGVPDVVGQSEQAAVSTLEEAGYTVNVSDNPIRSEEAAGSVAAVNPNPGTALPSGATVNVFLSADDNTDATSAIPGDPISLQPTVG</sequence>
<comment type="catalytic activity">
    <reaction evidence="8">
        <text>[GlcNAc-(1-&gt;4)-Mur2Ac(oyl-L-Ala-gamma-D-Glu-L-Lys-D-Ala-D-Ala)](n)-di-trans,octa-cis-undecaprenyl diphosphate + beta-D-GlcNAc-(1-&gt;4)-Mur2Ac(oyl-L-Ala-gamma-D-Glu-L-Lys-D-Ala-D-Ala)-di-trans,octa-cis-undecaprenyl diphosphate = [GlcNAc-(1-&gt;4)-Mur2Ac(oyl-L-Ala-gamma-D-Glu-L-Lys-D-Ala-D-Ala)](n+1)-di-trans,octa-cis-undecaprenyl diphosphate + di-trans,octa-cis-undecaprenyl diphosphate + H(+)</text>
        <dbReference type="Rhea" id="RHEA:23708"/>
        <dbReference type="Rhea" id="RHEA-COMP:9602"/>
        <dbReference type="Rhea" id="RHEA-COMP:9603"/>
        <dbReference type="ChEBI" id="CHEBI:15378"/>
        <dbReference type="ChEBI" id="CHEBI:58405"/>
        <dbReference type="ChEBI" id="CHEBI:60033"/>
        <dbReference type="ChEBI" id="CHEBI:78435"/>
        <dbReference type="EC" id="2.4.99.28"/>
    </reaction>
</comment>
<dbReference type="Proteomes" id="UP001250214">
    <property type="component" value="Unassembled WGS sequence"/>
</dbReference>
<dbReference type="Gene3D" id="1.10.3810.10">
    <property type="entry name" value="Biosynthetic peptidoglycan transglycosylase-like"/>
    <property type="match status" value="1"/>
</dbReference>
<accession>A0ABU2H4S9</accession>
<dbReference type="InterPro" id="IPR001460">
    <property type="entry name" value="PCN-bd_Tpept"/>
</dbReference>
<evidence type="ECO:0000256" key="1">
    <source>
        <dbReference type="ARBA" id="ARBA00022645"/>
    </source>
</evidence>
<protein>
    <submittedName>
        <fullName evidence="11">Penicillin-binding protein</fullName>
    </submittedName>
</protein>
<dbReference type="CDD" id="cd06577">
    <property type="entry name" value="PASTA_pknB"/>
    <property type="match status" value="1"/>
</dbReference>
<dbReference type="PROSITE" id="PS51178">
    <property type="entry name" value="PASTA"/>
    <property type="match status" value="1"/>
</dbReference>
<evidence type="ECO:0000256" key="5">
    <source>
        <dbReference type="ARBA" id="ARBA00022801"/>
    </source>
</evidence>
<proteinExistence type="predicted"/>
<dbReference type="SMART" id="SM00740">
    <property type="entry name" value="PASTA"/>
    <property type="match status" value="1"/>
</dbReference>
<evidence type="ECO:0000256" key="2">
    <source>
        <dbReference type="ARBA" id="ARBA00022670"/>
    </source>
</evidence>
<dbReference type="Pfam" id="PF03793">
    <property type="entry name" value="PASTA"/>
    <property type="match status" value="1"/>
</dbReference>
<dbReference type="EMBL" id="JAVLVT010000003">
    <property type="protein sequence ID" value="MDS1270002.1"/>
    <property type="molecule type" value="Genomic_DNA"/>
</dbReference>
<organism evidence="11 12">
    <name type="scientific">Lipingzhangella rawalii</name>
    <dbReference type="NCBI Taxonomy" id="2055835"/>
    <lineage>
        <taxon>Bacteria</taxon>
        <taxon>Bacillati</taxon>
        <taxon>Actinomycetota</taxon>
        <taxon>Actinomycetes</taxon>
        <taxon>Streptosporangiales</taxon>
        <taxon>Nocardiopsidaceae</taxon>
        <taxon>Lipingzhangella</taxon>
    </lineage>
</organism>
<keyword evidence="5" id="KW-0378">Hydrolase</keyword>
<evidence type="ECO:0000256" key="7">
    <source>
        <dbReference type="ARBA" id="ARBA00034000"/>
    </source>
</evidence>
<keyword evidence="6" id="KW-0511">Multifunctional enzyme</keyword>
<feature type="domain" description="PASTA" evidence="10">
    <location>
        <begin position="645"/>
        <end position="712"/>
    </location>
</feature>
<feature type="region of interest" description="Disordered" evidence="9">
    <location>
        <begin position="715"/>
        <end position="734"/>
    </location>
</feature>
<evidence type="ECO:0000256" key="4">
    <source>
        <dbReference type="ARBA" id="ARBA00022679"/>
    </source>
</evidence>
<comment type="catalytic activity">
    <reaction evidence="7">
        <text>Preferential cleavage: (Ac)2-L-Lys-D-Ala-|-D-Ala. Also transpeptidation of peptidyl-alanyl moieties that are N-acyl substituents of D-alanine.</text>
        <dbReference type="EC" id="3.4.16.4"/>
    </reaction>
</comment>
<gene>
    <name evidence="11" type="ORF">RIF23_06820</name>
</gene>
<dbReference type="InterPro" id="IPR012338">
    <property type="entry name" value="Beta-lactam/transpept-like"/>
</dbReference>
<dbReference type="PANTHER" id="PTHR32282:SF33">
    <property type="entry name" value="PEPTIDOGLYCAN GLYCOSYLTRANSFERASE"/>
    <property type="match status" value="1"/>
</dbReference>
<keyword evidence="4" id="KW-0808">Transferase</keyword>
<dbReference type="SUPFAM" id="SSF53955">
    <property type="entry name" value="Lysozyme-like"/>
    <property type="match status" value="1"/>
</dbReference>
<evidence type="ECO:0000256" key="8">
    <source>
        <dbReference type="ARBA" id="ARBA00049902"/>
    </source>
</evidence>
<comment type="caution">
    <text evidence="11">The sequence shown here is derived from an EMBL/GenBank/DDBJ whole genome shotgun (WGS) entry which is preliminary data.</text>
</comment>